<evidence type="ECO:0000313" key="3">
    <source>
        <dbReference type="EMBL" id="PIA18583.1"/>
    </source>
</evidence>
<reference evidence="3 4" key="1">
    <citation type="journal article" date="2015" name="Genome Biol. Evol.">
        <title>Phylogenomic analyses indicate that early fungi evolved digesting cell walls of algal ancestors of land plants.</title>
        <authorList>
            <person name="Chang Y."/>
            <person name="Wang S."/>
            <person name="Sekimoto S."/>
            <person name="Aerts A.L."/>
            <person name="Choi C."/>
            <person name="Clum A."/>
            <person name="LaButti K.M."/>
            <person name="Lindquist E.A."/>
            <person name="Yee Ngan C."/>
            <person name="Ohm R.A."/>
            <person name="Salamov A.A."/>
            <person name="Grigoriev I.V."/>
            <person name="Spatafora J.W."/>
            <person name="Berbee M.L."/>
        </authorList>
    </citation>
    <scope>NUCLEOTIDE SEQUENCE [LARGE SCALE GENOMIC DNA]</scope>
    <source>
        <strain evidence="3 4">NRRL 1564</strain>
    </source>
</reference>
<dbReference type="Pfam" id="PF10785">
    <property type="entry name" value="NADH-u_ox-rdase"/>
    <property type="match status" value="1"/>
</dbReference>
<dbReference type="PANTHER" id="PTHR34062">
    <property type="entry name" value="OXIDOREDUCTASE 21 KDA SUBUNIT, PUTATIVE (AFU_ORTHOLOGUE AFUA_4G04750)-RELATED"/>
    <property type="match status" value="1"/>
</dbReference>
<name>A0A2G5BHV1_COERN</name>
<feature type="domain" description="NADH-ubiquinone oxidoreductase 21kDa subunit N-terminal" evidence="2">
    <location>
        <begin position="7"/>
        <end position="91"/>
    </location>
</feature>
<keyword evidence="1" id="KW-0472">Membrane</keyword>
<dbReference type="Proteomes" id="UP000242474">
    <property type="component" value="Unassembled WGS sequence"/>
</dbReference>
<dbReference type="InterPro" id="IPR019721">
    <property type="entry name" value="NADH-UbQ_OxRdtase_su21_N"/>
</dbReference>
<keyword evidence="1" id="KW-0812">Transmembrane</keyword>
<protein>
    <submittedName>
        <fullName evidence="3">NUXM, NADH-ubiquinone oxidoreductase subunit</fullName>
    </submittedName>
</protein>
<evidence type="ECO:0000259" key="2">
    <source>
        <dbReference type="Pfam" id="PF10785"/>
    </source>
</evidence>
<keyword evidence="4" id="KW-1185">Reference proteome</keyword>
<evidence type="ECO:0000256" key="1">
    <source>
        <dbReference type="SAM" id="Phobius"/>
    </source>
</evidence>
<proteinExistence type="predicted"/>
<keyword evidence="1" id="KW-1133">Transmembrane helix</keyword>
<evidence type="ECO:0000313" key="4">
    <source>
        <dbReference type="Proteomes" id="UP000242474"/>
    </source>
</evidence>
<feature type="transmembrane region" description="Helical" evidence="1">
    <location>
        <begin position="59"/>
        <end position="79"/>
    </location>
</feature>
<dbReference type="OrthoDB" id="196140at2759"/>
<accession>A0A2G5BHV1</accession>
<dbReference type="EMBL" id="KZ303489">
    <property type="protein sequence ID" value="PIA18583.1"/>
    <property type="molecule type" value="Genomic_DNA"/>
</dbReference>
<dbReference type="PANTHER" id="PTHR34062:SF1">
    <property type="entry name" value="NADH-UBIQUINONE OXIDOREDUCTASE 21KDA SUBUNIT N-TERMINAL DOMAIN-CONTAINING PROTEIN"/>
    <property type="match status" value="1"/>
</dbReference>
<sequence length="168" mass="19174">MRPLHESDYPVIDTDPIFSRVVRYMRPLDYTVWAATTASGPAFIYWLDKYHYTAGKSQLGRAMKIVGAFAFIGGFLTAYQMSSARFFGISENAREIRKYREEYLKLKSEGKPMHGQSSLPLSIQRISSSYSTGAFLNFDVIPIFNFINHPFHSHSKGVIPDEDDDDDE</sequence>
<dbReference type="STRING" id="763665.A0A2G5BHV1"/>
<dbReference type="InterPro" id="IPR053229">
    <property type="entry name" value="NADH-Q_oxidrdct_subunit"/>
</dbReference>
<keyword evidence="3" id="KW-0830">Ubiquinone</keyword>
<organism evidence="3 4">
    <name type="scientific">Coemansia reversa (strain ATCC 12441 / NRRL 1564)</name>
    <dbReference type="NCBI Taxonomy" id="763665"/>
    <lineage>
        <taxon>Eukaryota</taxon>
        <taxon>Fungi</taxon>
        <taxon>Fungi incertae sedis</taxon>
        <taxon>Zoopagomycota</taxon>
        <taxon>Kickxellomycotina</taxon>
        <taxon>Kickxellomycetes</taxon>
        <taxon>Kickxellales</taxon>
        <taxon>Kickxellaceae</taxon>
        <taxon>Coemansia</taxon>
    </lineage>
</organism>
<dbReference type="AlphaFoldDB" id="A0A2G5BHV1"/>
<gene>
    <name evidence="3" type="ORF">COEREDRAFT_38604</name>
</gene>
<feature type="transmembrane region" description="Helical" evidence="1">
    <location>
        <begin position="30"/>
        <end position="47"/>
    </location>
</feature>